<gene>
    <name evidence="1" type="ORF">DFO67_101127</name>
</gene>
<proteinExistence type="predicted"/>
<dbReference type="OrthoDB" id="9800188at2"/>
<evidence type="ECO:0000313" key="1">
    <source>
        <dbReference type="EMBL" id="TDX32833.1"/>
    </source>
</evidence>
<name>A0A4R8G039_9GAMM</name>
<dbReference type="AlphaFoldDB" id="A0A4R8G039"/>
<dbReference type="Pfam" id="PF22817">
    <property type="entry name" value="ApeP-like"/>
    <property type="match status" value="1"/>
</dbReference>
<dbReference type="Gene3D" id="3.10.129.10">
    <property type="entry name" value="Hotdog Thioesterase"/>
    <property type="match status" value="1"/>
</dbReference>
<dbReference type="RefSeq" id="WP_134014983.1">
    <property type="nucleotide sequence ID" value="NZ_SOEC01000001.1"/>
</dbReference>
<dbReference type="PIRSF" id="PIRSF020565">
    <property type="entry name" value="3Ho_Ac_ACP_DH_prd"/>
    <property type="match status" value="1"/>
</dbReference>
<protein>
    <submittedName>
        <fullName evidence="1">Putative hotdog family 3-hydroxylacyl-ACP dehydratase</fullName>
    </submittedName>
</protein>
<dbReference type="SUPFAM" id="SSF54637">
    <property type="entry name" value="Thioesterase/thiol ester dehydrase-isomerase"/>
    <property type="match status" value="1"/>
</dbReference>
<organism evidence="1 2">
    <name type="scientific">Modicisalibacter xianhensis</name>
    <dbReference type="NCBI Taxonomy" id="442341"/>
    <lineage>
        <taxon>Bacteria</taxon>
        <taxon>Pseudomonadati</taxon>
        <taxon>Pseudomonadota</taxon>
        <taxon>Gammaproteobacteria</taxon>
        <taxon>Oceanospirillales</taxon>
        <taxon>Halomonadaceae</taxon>
        <taxon>Modicisalibacter</taxon>
    </lineage>
</organism>
<reference evidence="1 2" key="1">
    <citation type="submission" date="2019-03" db="EMBL/GenBank/DDBJ databases">
        <title>Freshwater and sediment microbial communities from various areas in North America, analyzing microbe dynamics in response to fracking.</title>
        <authorList>
            <person name="Lamendella R."/>
        </authorList>
    </citation>
    <scope>NUCLEOTIDE SEQUENCE [LARGE SCALE GENOMIC DNA]</scope>
    <source>
        <strain evidence="1 2">6_TX</strain>
    </source>
</reference>
<dbReference type="InterPro" id="IPR029069">
    <property type="entry name" value="HotDog_dom_sf"/>
</dbReference>
<accession>A0A4R8G039</accession>
<sequence length="160" mass="16809">MTAPALPALPCPIAPFVPHTQGMCLLDHIVEVGDAYLVAEVTPGMQDLFCSDDGIPAWVGLEWMAQAVAAWAGWQAAAQGKSPTVGFLVGTRRFETEADEFPVGTTYRVSVSLDFRADNGLGQFRGTIEDGTTLLAEGSLTVYVPASPAPGDPAISRATT</sequence>
<comment type="caution">
    <text evidence="1">The sequence shown here is derived from an EMBL/GenBank/DDBJ whole genome shotgun (WGS) entry which is preliminary data.</text>
</comment>
<dbReference type="Proteomes" id="UP000294489">
    <property type="component" value="Unassembled WGS sequence"/>
</dbReference>
<evidence type="ECO:0000313" key="2">
    <source>
        <dbReference type="Proteomes" id="UP000294489"/>
    </source>
</evidence>
<dbReference type="EMBL" id="SOEC01000001">
    <property type="protein sequence ID" value="TDX32833.1"/>
    <property type="molecule type" value="Genomic_DNA"/>
</dbReference>
<dbReference type="InterPro" id="IPR016776">
    <property type="entry name" value="ApeP-like_dehydratase"/>
</dbReference>